<protein>
    <recommendedName>
        <fullName evidence="3">HNH nuclease domain-containing protein</fullName>
    </recommendedName>
</protein>
<dbReference type="AlphaFoldDB" id="A0A2S1LQJ6"/>
<organism evidence="1 2">
    <name type="scientific">Flavobacterium kingsejongi</name>
    <dbReference type="NCBI Taxonomy" id="1678728"/>
    <lineage>
        <taxon>Bacteria</taxon>
        <taxon>Pseudomonadati</taxon>
        <taxon>Bacteroidota</taxon>
        <taxon>Flavobacteriia</taxon>
        <taxon>Flavobacteriales</taxon>
        <taxon>Flavobacteriaceae</taxon>
        <taxon>Flavobacterium</taxon>
    </lineage>
</organism>
<name>A0A2S1LQJ6_9FLAO</name>
<dbReference type="RefSeq" id="WP_108737563.1">
    <property type="nucleotide sequence ID" value="NZ_CP020919.1"/>
</dbReference>
<proteinExistence type="predicted"/>
<sequence length="99" mass="11637">MNTYSTSKGERFLQTQIDRKIREAKSQTLQNQIENYGYNFCEQCGHNGSGTRLDCSHEMSVKRAKEEGKTEQAWNVKNIVIRCRKCHQKHDKLNVQFKQ</sequence>
<gene>
    <name evidence="1" type="ORF">FK004_12715</name>
</gene>
<evidence type="ECO:0000313" key="1">
    <source>
        <dbReference type="EMBL" id="AWG26025.1"/>
    </source>
</evidence>
<dbReference type="Proteomes" id="UP000244677">
    <property type="component" value="Chromosome"/>
</dbReference>
<dbReference type="EMBL" id="CP020919">
    <property type="protein sequence ID" value="AWG26025.1"/>
    <property type="molecule type" value="Genomic_DNA"/>
</dbReference>
<dbReference type="KEGG" id="fki:FK004_12715"/>
<evidence type="ECO:0000313" key="2">
    <source>
        <dbReference type="Proteomes" id="UP000244677"/>
    </source>
</evidence>
<evidence type="ECO:0008006" key="3">
    <source>
        <dbReference type="Google" id="ProtNLM"/>
    </source>
</evidence>
<accession>A0A2S1LQJ6</accession>
<keyword evidence="2" id="KW-1185">Reference proteome</keyword>
<reference evidence="1 2" key="1">
    <citation type="submission" date="2017-04" db="EMBL/GenBank/DDBJ databases">
        <title>Complete genome sequence of Flavobacterium kingsejong AJ004.</title>
        <authorList>
            <person name="Lee P.C."/>
        </authorList>
    </citation>
    <scope>NUCLEOTIDE SEQUENCE [LARGE SCALE GENOMIC DNA]</scope>
    <source>
        <strain evidence="1 2">AJ004</strain>
    </source>
</reference>
<dbReference type="OrthoDB" id="1365753at2"/>